<feature type="region of interest" description="Disordered" evidence="1">
    <location>
        <begin position="1"/>
        <end position="42"/>
    </location>
</feature>
<evidence type="ECO:0000256" key="1">
    <source>
        <dbReference type="SAM" id="MobiDB-lite"/>
    </source>
</evidence>
<gene>
    <name evidence="2" type="ORF">OVN521_LOCUS40069</name>
</gene>
<feature type="non-terminal residue" evidence="2">
    <location>
        <position position="99"/>
    </location>
</feature>
<evidence type="ECO:0000313" key="3">
    <source>
        <dbReference type="Proteomes" id="UP000663866"/>
    </source>
</evidence>
<dbReference type="AlphaFoldDB" id="A0A820UQ20"/>
<feature type="compositionally biased region" description="Polar residues" evidence="1">
    <location>
        <begin position="1"/>
        <end position="14"/>
    </location>
</feature>
<proteinExistence type="predicted"/>
<comment type="caution">
    <text evidence="2">The sequence shown here is derived from an EMBL/GenBank/DDBJ whole genome shotgun (WGS) entry which is preliminary data.</text>
</comment>
<feature type="non-terminal residue" evidence="2">
    <location>
        <position position="1"/>
    </location>
</feature>
<feature type="compositionally biased region" description="Low complexity" evidence="1">
    <location>
        <begin position="15"/>
        <end position="31"/>
    </location>
</feature>
<dbReference type="Proteomes" id="UP000663866">
    <property type="component" value="Unassembled WGS sequence"/>
</dbReference>
<accession>A0A820UQ20</accession>
<feature type="region of interest" description="Disordered" evidence="1">
    <location>
        <begin position="60"/>
        <end position="99"/>
    </location>
</feature>
<organism evidence="2 3">
    <name type="scientific">Rotaria magnacalcarata</name>
    <dbReference type="NCBI Taxonomy" id="392030"/>
    <lineage>
        <taxon>Eukaryota</taxon>
        <taxon>Metazoa</taxon>
        <taxon>Spiralia</taxon>
        <taxon>Gnathifera</taxon>
        <taxon>Rotifera</taxon>
        <taxon>Eurotatoria</taxon>
        <taxon>Bdelloidea</taxon>
        <taxon>Philodinida</taxon>
        <taxon>Philodinidae</taxon>
        <taxon>Rotaria</taxon>
    </lineage>
</organism>
<dbReference type="EMBL" id="CAJOBG010051582">
    <property type="protein sequence ID" value="CAF4488585.1"/>
    <property type="molecule type" value="Genomic_DNA"/>
</dbReference>
<name>A0A820UQ20_9BILA</name>
<reference evidence="2" key="1">
    <citation type="submission" date="2021-02" db="EMBL/GenBank/DDBJ databases">
        <authorList>
            <person name="Nowell W R."/>
        </authorList>
    </citation>
    <scope>NUCLEOTIDE SEQUENCE</scope>
</reference>
<keyword evidence="3" id="KW-1185">Reference proteome</keyword>
<feature type="compositionally biased region" description="Polar residues" evidence="1">
    <location>
        <begin position="89"/>
        <end position="99"/>
    </location>
</feature>
<sequence length="99" mass="10296">IQQIQVLQPTINMVSGTSIPPSSSSSSSSTPPMLPFSISTTQTSSNNGFSFSNFGFADSTFAPNNSQPNKQPPNNSLSSIQPSLPIINGSSSTDDISKS</sequence>
<evidence type="ECO:0000313" key="2">
    <source>
        <dbReference type="EMBL" id="CAF4488585.1"/>
    </source>
</evidence>
<feature type="compositionally biased region" description="Low complexity" evidence="1">
    <location>
        <begin position="63"/>
        <end position="88"/>
    </location>
</feature>
<protein>
    <submittedName>
        <fullName evidence="2">Uncharacterized protein</fullName>
    </submittedName>
</protein>